<evidence type="ECO:0000256" key="3">
    <source>
        <dbReference type="ARBA" id="ARBA00022692"/>
    </source>
</evidence>
<accession>A0ABZ2LTK0</accession>
<keyword evidence="3 6" id="KW-0812">Transmembrane</keyword>
<dbReference type="RefSeq" id="WP_394822730.1">
    <property type="nucleotide sequence ID" value="NZ_CP089984.1"/>
</dbReference>
<sequence length="270" mass="29468">MPDNVQDANFFEIVRVGGLAAGLLVLVATYLLVRFVTTALQGAGARWVDRRLLINQIATLVRFALWLAGLGVATALTVNLTREVLLAIGGTAAVTIGFALKDLAASILAGVIIIIDRPFQVGDRVSFSGIYGEIASIGLRSVRLVTLDDNVVTIPNNKFLTEVVSSGNWGALDMMIQMDFYVAVDQDTSLAESLVGDALTSCRYVYTKKPWVVLVNQVLEHGMVAIRLRAKAYVLDVQYEKAFETDVTKRVLAAFHEHHIVPPRVMQRAV</sequence>
<gene>
    <name evidence="8" type="ORF">LZC94_35355</name>
</gene>
<evidence type="ECO:0000313" key="8">
    <source>
        <dbReference type="EMBL" id="WXB13111.1"/>
    </source>
</evidence>
<keyword evidence="2" id="KW-1003">Cell membrane</keyword>
<organism evidence="8 9">
    <name type="scientific">Pendulispora albinea</name>
    <dbReference type="NCBI Taxonomy" id="2741071"/>
    <lineage>
        <taxon>Bacteria</taxon>
        <taxon>Pseudomonadati</taxon>
        <taxon>Myxococcota</taxon>
        <taxon>Myxococcia</taxon>
        <taxon>Myxococcales</taxon>
        <taxon>Sorangiineae</taxon>
        <taxon>Pendulisporaceae</taxon>
        <taxon>Pendulispora</taxon>
    </lineage>
</organism>
<proteinExistence type="predicted"/>
<keyword evidence="9" id="KW-1185">Reference proteome</keyword>
<evidence type="ECO:0000256" key="1">
    <source>
        <dbReference type="ARBA" id="ARBA00004651"/>
    </source>
</evidence>
<dbReference type="InterPro" id="IPR045275">
    <property type="entry name" value="MscS_archaea/bacteria_type"/>
</dbReference>
<evidence type="ECO:0000256" key="5">
    <source>
        <dbReference type="ARBA" id="ARBA00023136"/>
    </source>
</evidence>
<dbReference type="Pfam" id="PF00924">
    <property type="entry name" value="MS_channel_2nd"/>
    <property type="match status" value="1"/>
</dbReference>
<dbReference type="InterPro" id="IPR010920">
    <property type="entry name" value="LSM_dom_sf"/>
</dbReference>
<dbReference type="Gene3D" id="1.10.287.1260">
    <property type="match status" value="1"/>
</dbReference>
<reference evidence="8 9" key="1">
    <citation type="submission" date="2021-12" db="EMBL/GenBank/DDBJ databases">
        <title>Discovery of the Pendulisporaceae a myxobacterial family with distinct sporulation behavior and unique specialized metabolism.</title>
        <authorList>
            <person name="Garcia R."/>
            <person name="Popoff A."/>
            <person name="Bader C.D."/>
            <person name="Loehr J."/>
            <person name="Walesch S."/>
            <person name="Walt C."/>
            <person name="Boldt J."/>
            <person name="Bunk B."/>
            <person name="Haeckl F.J.F.P.J."/>
            <person name="Gunesch A.P."/>
            <person name="Birkelbach J."/>
            <person name="Nuebel U."/>
            <person name="Pietschmann T."/>
            <person name="Bach T."/>
            <person name="Mueller R."/>
        </authorList>
    </citation>
    <scope>NUCLEOTIDE SEQUENCE [LARGE SCALE GENOMIC DNA]</scope>
    <source>
        <strain evidence="8 9">MSr11954</strain>
    </source>
</reference>
<feature type="transmembrane region" description="Helical" evidence="6">
    <location>
        <begin position="13"/>
        <end position="36"/>
    </location>
</feature>
<dbReference type="Gene3D" id="2.30.30.60">
    <property type="match status" value="1"/>
</dbReference>
<dbReference type="SUPFAM" id="SSF50182">
    <property type="entry name" value="Sm-like ribonucleoproteins"/>
    <property type="match status" value="1"/>
</dbReference>
<dbReference type="EMBL" id="CP089984">
    <property type="protein sequence ID" value="WXB13111.1"/>
    <property type="molecule type" value="Genomic_DNA"/>
</dbReference>
<comment type="subcellular location">
    <subcellularLocation>
        <location evidence="1">Cell membrane</location>
        <topology evidence="1">Multi-pass membrane protein</topology>
    </subcellularLocation>
</comment>
<dbReference type="PANTHER" id="PTHR30221">
    <property type="entry name" value="SMALL-CONDUCTANCE MECHANOSENSITIVE CHANNEL"/>
    <property type="match status" value="1"/>
</dbReference>
<feature type="domain" description="Mechanosensitive ion channel MscS" evidence="7">
    <location>
        <begin position="102"/>
        <end position="164"/>
    </location>
</feature>
<feature type="transmembrane region" description="Helical" evidence="6">
    <location>
        <begin position="57"/>
        <end position="78"/>
    </location>
</feature>
<evidence type="ECO:0000256" key="2">
    <source>
        <dbReference type="ARBA" id="ARBA00022475"/>
    </source>
</evidence>
<evidence type="ECO:0000256" key="6">
    <source>
        <dbReference type="SAM" id="Phobius"/>
    </source>
</evidence>
<evidence type="ECO:0000259" key="7">
    <source>
        <dbReference type="Pfam" id="PF00924"/>
    </source>
</evidence>
<keyword evidence="4 6" id="KW-1133">Transmembrane helix</keyword>
<name>A0ABZ2LTK0_9BACT</name>
<dbReference type="PANTHER" id="PTHR30221:SF1">
    <property type="entry name" value="SMALL-CONDUCTANCE MECHANOSENSITIVE CHANNEL"/>
    <property type="match status" value="1"/>
</dbReference>
<dbReference type="InterPro" id="IPR011066">
    <property type="entry name" value="MscS_channel_C_sf"/>
</dbReference>
<dbReference type="SUPFAM" id="SSF82689">
    <property type="entry name" value="Mechanosensitive channel protein MscS (YggB), C-terminal domain"/>
    <property type="match status" value="1"/>
</dbReference>
<protein>
    <submittedName>
        <fullName evidence="8">Mechanosensitive ion channel family protein</fullName>
    </submittedName>
</protein>
<dbReference type="Proteomes" id="UP001370348">
    <property type="component" value="Chromosome"/>
</dbReference>
<dbReference type="InterPro" id="IPR023408">
    <property type="entry name" value="MscS_beta-dom_sf"/>
</dbReference>
<dbReference type="InterPro" id="IPR006685">
    <property type="entry name" value="MscS_channel_2nd"/>
</dbReference>
<feature type="transmembrane region" description="Helical" evidence="6">
    <location>
        <begin position="84"/>
        <end position="115"/>
    </location>
</feature>
<keyword evidence="5 6" id="KW-0472">Membrane</keyword>
<evidence type="ECO:0000256" key="4">
    <source>
        <dbReference type="ARBA" id="ARBA00022989"/>
    </source>
</evidence>
<evidence type="ECO:0000313" key="9">
    <source>
        <dbReference type="Proteomes" id="UP001370348"/>
    </source>
</evidence>